<reference evidence="2" key="1">
    <citation type="submission" date="2022-12" db="EMBL/GenBank/DDBJ databases">
        <authorList>
            <person name="Webb A."/>
        </authorList>
    </citation>
    <scope>NUCLEOTIDE SEQUENCE</scope>
    <source>
        <strain evidence="2">Hp1</strain>
    </source>
</reference>
<evidence type="ECO:0000313" key="2">
    <source>
        <dbReference type="EMBL" id="CAI5723890.1"/>
    </source>
</evidence>
<dbReference type="AlphaFoldDB" id="A0AAV0TN68"/>
<proteinExistence type="predicted"/>
<sequence length="881" mass="96529">MTTRDVTYVALHCASPPATIALYAGIPTRELQLLVSAALDRDGSACTGFRLAPARRHVRSRLVPLSVACRAPSRLVGPVSALFAPSPAGSQAGGDALNETWLHLTLTPPRDKRGVDQLDETWLQATPHGYKSDVDHMGTHGAGRRKWRDRPLWSTNTAPVDALRAALDPVRNQHEELDERCVDVADRVPGAKFDRKSSRRRTCSSEEVAAITAGARVATLPTGPRNKPSRRHSAATRPLERAFRVPSSTNDGAARSQSSFQSTVRALHALQLLTNLELDIVEALLEQDDLQVLHVLRVFEQSDVRDVTALRDALVSIVEDITMELGDDEKVAAAFARGLDDAVREEDQWADSEDNDCEPFGWQRHLCFLLRQWQVERQLTLADVATLQVMVNQRHNLMESAYEVFAGDGDASELLDTLQRVAKLQRLIEQSQAGQNVVSGAPASALSLEDVVQAMQRRGAVKSGDAAGLLVLFHGGNEALRAANEAFQVDGDVHELEDTLLLVVKHARFGCEEDKTSSAAEIQAACRLLADLGRNGLLDLWQIQLLMSLLKCRDPRFLAAIDVYHEDQDKSELVDTLGVLIELVAWERHRRALVHDWIRPLARSGQLPHDGAERLVQMVKARDGRVVAALMLLLSDNNKEEFVDTLAQLASLASMELGDSAEGKIGEEYVEPGRTGEMGDRKSGPTFDGVCEQDEELTRSGGEPQLLDVIDVVVATDDVEKCANIERQVLVEAIDGIEDADGNEEAECVEILTVEAVVTCSDAERAAADRQISEDISNIDARNAASSAQDIKSECVDASDEATTRDDCDYCETADRCEIEQTEEKSAEGEDLQQETDADGGSEKGHDAEEEGISCDMKEQQESVLDVKDDSTSEQTREQVE</sequence>
<comment type="caution">
    <text evidence="2">The sequence shown here is derived from an EMBL/GenBank/DDBJ whole genome shotgun (WGS) entry which is preliminary data.</text>
</comment>
<feature type="region of interest" description="Disordered" evidence="1">
    <location>
        <begin position="821"/>
        <end position="881"/>
    </location>
</feature>
<protein>
    <submittedName>
        <fullName evidence="2">Uncharacterized protein</fullName>
    </submittedName>
</protein>
<name>A0AAV0TN68_HYABA</name>
<feature type="compositionally biased region" description="Basic and acidic residues" evidence="1">
    <location>
        <begin position="856"/>
        <end position="881"/>
    </location>
</feature>
<evidence type="ECO:0000256" key="1">
    <source>
        <dbReference type="SAM" id="MobiDB-lite"/>
    </source>
</evidence>
<accession>A0AAV0TN68</accession>
<keyword evidence="3" id="KW-1185">Reference proteome</keyword>
<dbReference type="Proteomes" id="UP001162031">
    <property type="component" value="Unassembled WGS sequence"/>
</dbReference>
<feature type="compositionally biased region" description="Polar residues" evidence="1">
    <location>
        <begin position="246"/>
        <end position="257"/>
    </location>
</feature>
<feature type="compositionally biased region" description="Acidic residues" evidence="1">
    <location>
        <begin position="829"/>
        <end position="840"/>
    </location>
</feature>
<gene>
    <name evidence="2" type="ORF">HBR001_LOCUS3226</name>
</gene>
<dbReference type="EMBL" id="CANTFL010000528">
    <property type="protein sequence ID" value="CAI5723890.1"/>
    <property type="molecule type" value="Genomic_DNA"/>
</dbReference>
<organism evidence="2 3">
    <name type="scientific">Hyaloperonospora brassicae</name>
    <name type="common">Brassica downy mildew</name>
    <name type="synonym">Peronospora brassicae</name>
    <dbReference type="NCBI Taxonomy" id="162125"/>
    <lineage>
        <taxon>Eukaryota</taxon>
        <taxon>Sar</taxon>
        <taxon>Stramenopiles</taxon>
        <taxon>Oomycota</taxon>
        <taxon>Peronosporomycetes</taxon>
        <taxon>Peronosporales</taxon>
        <taxon>Peronosporaceae</taxon>
        <taxon>Hyaloperonospora</taxon>
    </lineage>
</organism>
<evidence type="ECO:0000313" key="3">
    <source>
        <dbReference type="Proteomes" id="UP001162031"/>
    </source>
</evidence>
<feature type="region of interest" description="Disordered" evidence="1">
    <location>
        <begin position="219"/>
        <end position="257"/>
    </location>
</feature>